<evidence type="ECO:0000256" key="1">
    <source>
        <dbReference type="ARBA" id="ARBA00008226"/>
    </source>
</evidence>
<evidence type="ECO:0000256" key="2">
    <source>
        <dbReference type="ARBA" id="ARBA00022598"/>
    </source>
</evidence>
<name>A0A1H5Z8M1_9BACT</name>
<dbReference type="PROSITE" id="PS50861">
    <property type="entry name" value="AA_TRNA_LIGASE_II_GLYAB"/>
    <property type="match status" value="1"/>
</dbReference>
<gene>
    <name evidence="8" type="primary">glyS</name>
    <name evidence="9" type="ORF">SAMN05421819_2519</name>
</gene>
<evidence type="ECO:0000313" key="9">
    <source>
        <dbReference type="EMBL" id="SEG32681.1"/>
    </source>
</evidence>
<dbReference type="PANTHER" id="PTHR30075">
    <property type="entry name" value="GLYCYL-TRNA SYNTHETASE"/>
    <property type="match status" value="1"/>
</dbReference>
<evidence type="ECO:0000256" key="4">
    <source>
        <dbReference type="ARBA" id="ARBA00022840"/>
    </source>
</evidence>
<keyword evidence="5 8" id="KW-0648">Protein biosynthesis</keyword>
<dbReference type="GO" id="GO:0005829">
    <property type="term" value="C:cytosol"/>
    <property type="evidence" value="ECO:0007669"/>
    <property type="project" value="TreeGrafter"/>
</dbReference>
<dbReference type="InterPro" id="IPR006194">
    <property type="entry name" value="Gly-tRNA-synth_heterodimer"/>
</dbReference>
<dbReference type="PANTHER" id="PTHR30075:SF2">
    <property type="entry name" value="GLYCINE--TRNA LIGASE, CHLOROPLASTIC_MITOCHONDRIAL 2"/>
    <property type="match status" value="1"/>
</dbReference>
<dbReference type="HAMAP" id="MF_00255">
    <property type="entry name" value="Gly_tRNA_synth_beta"/>
    <property type="match status" value="1"/>
</dbReference>
<dbReference type="GO" id="GO:0004820">
    <property type="term" value="F:glycine-tRNA ligase activity"/>
    <property type="evidence" value="ECO:0007669"/>
    <property type="project" value="UniProtKB-UniRule"/>
</dbReference>
<dbReference type="AlphaFoldDB" id="A0A1H5Z8M1"/>
<dbReference type="Proteomes" id="UP000236728">
    <property type="component" value="Unassembled WGS sequence"/>
</dbReference>
<evidence type="ECO:0000256" key="7">
    <source>
        <dbReference type="ARBA" id="ARBA00047937"/>
    </source>
</evidence>
<comment type="subcellular location">
    <subcellularLocation>
        <location evidence="8">Cytoplasm</location>
    </subcellularLocation>
</comment>
<dbReference type="EMBL" id="FNVA01000004">
    <property type="protein sequence ID" value="SEG32681.1"/>
    <property type="molecule type" value="Genomic_DNA"/>
</dbReference>
<dbReference type="SUPFAM" id="SSF109604">
    <property type="entry name" value="HD-domain/PDEase-like"/>
    <property type="match status" value="1"/>
</dbReference>
<dbReference type="GO" id="GO:0005524">
    <property type="term" value="F:ATP binding"/>
    <property type="evidence" value="ECO:0007669"/>
    <property type="project" value="UniProtKB-UniRule"/>
</dbReference>
<evidence type="ECO:0000256" key="6">
    <source>
        <dbReference type="ARBA" id="ARBA00023146"/>
    </source>
</evidence>
<comment type="similarity">
    <text evidence="1 8">Belongs to the class-II aminoacyl-tRNA synthetase family.</text>
</comment>
<evidence type="ECO:0000256" key="5">
    <source>
        <dbReference type="ARBA" id="ARBA00022917"/>
    </source>
</evidence>
<evidence type="ECO:0000313" key="10">
    <source>
        <dbReference type="Proteomes" id="UP000236728"/>
    </source>
</evidence>
<accession>A0A1H5Z8M1</accession>
<reference evidence="9 10" key="1">
    <citation type="submission" date="2016-10" db="EMBL/GenBank/DDBJ databases">
        <authorList>
            <person name="de Groot N.N."/>
        </authorList>
    </citation>
    <scope>NUCLEOTIDE SEQUENCE [LARGE SCALE GENOMIC DNA]</scope>
    <source>
        <strain evidence="9 10">DSM 22489</strain>
    </source>
</reference>
<organism evidence="9 10">
    <name type="scientific">Bryocella elongata</name>
    <dbReference type="NCBI Taxonomy" id="863522"/>
    <lineage>
        <taxon>Bacteria</taxon>
        <taxon>Pseudomonadati</taxon>
        <taxon>Acidobacteriota</taxon>
        <taxon>Terriglobia</taxon>
        <taxon>Terriglobales</taxon>
        <taxon>Acidobacteriaceae</taxon>
        <taxon>Bryocella</taxon>
    </lineage>
</organism>
<comment type="subunit">
    <text evidence="8">Tetramer of two alpha and two beta subunits.</text>
</comment>
<keyword evidence="4 8" id="KW-0067">ATP-binding</keyword>
<sequence>MIASAEAELLRRTLALLGKEALLPAGFDPLTDAKSYSTPRRLAVLVSDVLERQPDLSEEVVGPSAKIAFKDGAPAPAAEAFARKNGVDVSALRTITTPKGDYVAVTTTKVGRAASEVIASELPKEIAAIYWAKNMRWIAGSKQTFVRPVQWIVALLGEDVVPVSFGGRTAGRASFGHRVLSSGEAFEIETPASYVAQLEGEYVIADVEARRHKIRKALDRVCRTVPGARWREDEALVDKMTHLTEWPDVLLGSFDAAYLDLPEEVLVTVMRDHQNYFAVESAAGKLAPYFLAVTNIALDEENAGIVRQGNERVLRARFNDARFFYDFDQRTPLVERVKLLENVTFQKDLGSYAKKSERVRELCHRLAMTAGMIAPTYDVNAILDAASLAKTDLTTELVKEFTELQGIIGGLYAEKQGVSQVAAEAIYDQYLPASADDRIPRSAEGALLGLADRIDTIAGMFSLGMEPTGSKDPFALRRAANAVVRILAESGLPLTLSDVMGAASPQPEVEAKLKSFFAERVEFYLREAKGQAYDVVKAVMAPGYDEIADVVARAEAVSAARGSEDFLAVSAAFKRMKNILAQAGYQGPTPGTGFIHAFEDPAEAPLARKSLAAVKERHELSNWRSYGERLASVASIRPEVDAFFAQVMVMDPDIAVRTRRLNLLYMVLQNFSDIADFSEIVTAG</sequence>
<evidence type="ECO:0000256" key="8">
    <source>
        <dbReference type="HAMAP-Rule" id="MF_00255"/>
    </source>
</evidence>
<keyword evidence="2 8" id="KW-0436">Ligase</keyword>
<dbReference type="EC" id="6.1.1.14" evidence="8"/>
<dbReference type="InterPro" id="IPR015944">
    <property type="entry name" value="Gly-tRNA-synth_bsu"/>
</dbReference>
<keyword evidence="3 8" id="KW-0547">Nucleotide-binding</keyword>
<keyword evidence="8" id="KW-0963">Cytoplasm</keyword>
<dbReference type="GO" id="GO:0006426">
    <property type="term" value="P:glycyl-tRNA aminoacylation"/>
    <property type="evidence" value="ECO:0007669"/>
    <property type="project" value="UniProtKB-UniRule"/>
</dbReference>
<keyword evidence="6 8" id="KW-0030">Aminoacyl-tRNA synthetase</keyword>
<keyword evidence="10" id="KW-1185">Reference proteome</keyword>
<comment type="catalytic activity">
    <reaction evidence="7 8">
        <text>tRNA(Gly) + glycine + ATP = glycyl-tRNA(Gly) + AMP + diphosphate</text>
        <dbReference type="Rhea" id="RHEA:16013"/>
        <dbReference type="Rhea" id="RHEA-COMP:9664"/>
        <dbReference type="Rhea" id="RHEA-COMP:9683"/>
        <dbReference type="ChEBI" id="CHEBI:30616"/>
        <dbReference type="ChEBI" id="CHEBI:33019"/>
        <dbReference type="ChEBI" id="CHEBI:57305"/>
        <dbReference type="ChEBI" id="CHEBI:78442"/>
        <dbReference type="ChEBI" id="CHEBI:78522"/>
        <dbReference type="ChEBI" id="CHEBI:456215"/>
        <dbReference type="EC" id="6.1.1.14"/>
    </reaction>
</comment>
<dbReference type="PRINTS" id="PR01045">
    <property type="entry name" value="TRNASYNTHGB"/>
</dbReference>
<dbReference type="Pfam" id="PF02092">
    <property type="entry name" value="tRNA_synt_2f"/>
    <property type="match status" value="1"/>
</dbReference>
<protein>
    <recommendedName>
        <fullName evidence="8">Glycine--tRNA ligase beta subunit</fullName>
        <ecNumber evidence="8">6.1.1.14</ecNumber>
    </recommendedName>
    <alternativeName>
        <fullName evidence="8">Glycyl-tRNA synthetase beta subunit</fullName>
        <shortName evidence="8">GlyRS</shortName>
    </alternativeName>
</protein>
<evidence type="ECO:0000256" key="3">
    <source>
        <dbReference type="ARBA" id="ARBA00022741"/>
    </source>
</evidence>
<proteinExistence type="inferred from homology"/>
<dbReference type="NCBIfam" id="TIGR00211">
    <property type="entry name" value="glyS"/>
    <property type="match status" value="1"/>
</dbReference>